<evidence type="ECO:0000313" key="1">
    <source>
        <dbReference type="EMBL" id="CAB0032729.1"/>
    </source>
</evidence>
<organism evidence="1 2">
    <name type="scientific">Trichogramma brassicae</name>
    <dbReference type="NCBI Taxonomy" id="86971"/>
    <lineage>
        <taxon>Eukaryota</taxon>
        <taxon>Metazoa</taxon>
        <taxon>Ecdysozoa</taxon>
        <taxon>Arthropoda</taxon>
        <taxon>Hexapoda</taxon>
        <taxon>Insecta</taxon>
        <taxon>Pterygota</taxon>
        <taxon>Neoptera</taxon>
        <taxon>Endopterygota</taxon>
        <taxon>Hymenoptera</taxon>
        <taxon>Apocrita</taxon>
        <taxon>Proctotrupomorpha</taxon>
        <taxon>Chalcidoidea</taxon>
        <taxon>Trichogrammatidae</taxon>
        <taxon>Trichogramma</taxon>
    </lineage>
</organism>
<sequence length="59" mass="7054">MVHACALLALADARCGHTRPRRYALSRLLSHERPRRKYRFARWPRTGLKRDTWTRTTYG</sequence>
<accession>A0A6H5I4C6</accession>
<evidence type="ECO:0000313" key="2">
    <source>
        <dbReference type="Proteomes" id="UP000479190"/>
    </source>
</evidence>
<reference evidence="1 2" key="1">
    <citation type="submission" date="2020-02" db="EMBL/GenBank/DDBJ databases">
        <authorList>
            <person name="Ferguson B K."/>
        </authorList>
    </citation>
    <scope>NUCLEOTIDE SEQUENCE [LARGE SCALE GENOMIC DNA]</scope>
</reference>
<protein>
    <submittedName>
        <fullName evidence="1">Uncharacterized protein</fullName>
    </submittedName>
</protein>
<dbReference type="Proteomes" id="UP000479190">
    <property type="component" value="Unassembled WGS sequence"/>
</dbReference>
<dbReference type="AlphaFoldDB" id="A0A6H5I4C6"/>
<gene>
    <name evidence="1" type="ORF">TBRA_LOCUS4655</name>
</gene>
<keyword evidence="2" id="KW-1185">Reference proteome</keyword>
<name>A0A6H5I4C6_9HYME</name>
<dbReference type="EMBL" id="CADCXV010000688">
    <property type="protein sequence ID" value="CAB0032729.1"/>
    <property type="molecule type" value="Genomic_DNA"/>
</dbReference>
<proteinExistence type="predicted"/>